<proteinExistence type="predicted"/>
<accession>A0ABT0LUR5</accession>
<comment type="caution">
    <text evidence="1">The sequence shown here is derived from an EMBL/GenBank/DDBJ whole genome shotgun (WGS) entry which is preliminary data.</text>
</comment>
<evidence type="ECO:0000313" key="2">
    <source>
        <dbReference type="Proteomes" id="UP001167357"/>
    </source>
</evidence>
<dbReference type="RefSeq" id="WP_249046892.1">
    <property type="nucleotide sequence ID" value="NZ_CP142084.2"/>
</dbReference>
<protein>
    <submittedName>
        <fullName evidence="1">Uncharacterized protein</fullName>
    </submittedName>
</protein>
<gene>
    <name evidence="1" type="ORF">M3O51_17665</name>
</gene>
<organism evidence="1 2">
    <name type="scientific">Xanthomonas nasturtii</name>
    <dbReference type="NCBI Taxonomy" id="1843581"/>
    <lineage>
        <taxon>Bacteria</taxon>
        <taxon>Pseudomonadati</taxon>
        <taxon>Pseudomonadota</taxon>
        <taxon>Gammaproteobacteria</taxon>
        <taxon>Lysobacterales</taxon>
        <taxon>Lysobacteraceae</taxon>
        <taxon>Xanthomonas</taxon>
    </lineage>
</organism>
<dbReference type="EMBL" id="JAMBED010000055">
    <property type="protein sequence ID" value="MCL1553081.1"/>
    <property type="molecule type" value="Genomic_DNA"/>
</dbReference>
<dbReference type="GeneID" id="97212725"/>
<reference evidence="1" key="1">
    <citation type="submission" date="2022-04" db="EMBL/GenBank/DDBJ databases">
        <title>Genomic comparison of 19 strains of Xanthomonas nasturtii, a newly emerging watercress pathogen.</title>
        <authorList>
            <person name="Harrison J."/>
            <person name="Greer S."/>
            <person name="Hussain R."/>
            <person name="Lascelles D."/>
            <person name="Roberts M."/>
            <person name="Carter B."/>
            <person name="Bryning A."/>
            <person name="Carroll S."/>
            <person name="Aspin A."/>
            <person name="Cruz L."/>
            <person name="Cruz J."/>
            <person name="Grant M."/>
            <person name="Vicente J."/>
            <person name="Studholme D.J."/>
        </authorList>
    </citation>
    <scope>NUCLEOTIDE SEQUENCE</scope>
    <source>
        <strain evidence="1">10016B</strain>
    </source>
</reference>
<keyword evidence="2" id="KW-1185">Reference proteome</keyword>
<dbReference type="Proteomes" id="UP001167357">
    <property type="component" value="Unassembled WGS sequence"/>
</dbReference>
<evidence type="ECO:0000313" key="1">
    <source>
        <dbReference type="EMBL" id="MCL1553081.1"/>
    </source>
</evidence>
<sequence length="84" mass="9159">MIAIGVFDNAARNLMRRADANCASLTGVGKITDTTHCGTAKRGRIALILLGFSRDRCAAVQHMRHSEHDRKSFKAADKTYLALA</sequence>
<name>A0ABT0LUR5_9XANT</name>